<proteinExistence type="predicted"/>
<dbReference type="Proteomes" id="UP000799302">
    <property type="component" value="Unassembled WGS sequence"/>
</dbReference>
<feature type="region of interest" description="Disordered" evidence="4">
    <location>
        <begin position="46"/>
        <end position="109"/>
    </location>
</feature>
<dbReference type="InterPro" id="IPR015637">
    <property type="entry name" value="MUG/TDG"/>
</dbReference>
<feature type="domain" description="Uracil-DNA glycosylase-like" evidence="5">
    <location>
        <begin position="125"/>
        <end position="250"/>
    </location>
</feature>
<dbReference type="PANTHER" id="PTHR12159">
    <property type="entry name" value="G/T AND G/U MISMATCH-SPECIFIC DNA GLYCOSYLASE"/>
    <property type="match status" value="1"/>
</dbReference>
<dbReference type="SUPFAM" id="SSF52141">
    <property type="entry name" value="Uracil-DNA glycosylase-like"/>
    <property type="match status" value="1"/>
</dbReference>
<dbReference type="CDD" id="cd10028">
    <property type="entry name" value="UDG-F2_TDG_MUG"/>
    <property type="match status" value="1"/>
</dbReference>
<dbReference type="AlphaFoldDB" id="A0A6A6U7N2"/>
<evidence type="ECO:0000313" key="7">
    <source>
        <dbReference type="Proteomes" id="UP000799302"/>
    </source>
</evidence>
<dbReference type="OrthoDB" id="565731at2759"/>
<sequence>MATATRGALKRALPKDFEDNTLRSSTTGGQPAPFMAHISQFQFQGEAGEVTTTQSRISFKSAKAGQPSASTATESPKKKRKANASKTTQPATTDLTVSPKKKRVSSKYEPEDGKYAHLKSLPDAIDSSLLVLLVGHNPGVKTAETGEAYSHPSNWFWKLLENSGLTDRKCLPSEYTNLPSLYCLGTTNIVERPTKDTGELSKAEMVAGTPILEAKIRRHRPEVVCMVGKSIWESVFKYKQGRWQKKDEFHYGWQDEKYNMGVSEEDSEENGPKWAGAKVFVATTTSARCAFFKPGDREVIWKPLGDWVKQRRIEKTLESAERRTPTAFSTESEVLNVPPGGSPVDN</sequence>
<dbReference type="InterPro" id="IPR005122">
    <property type="entry name" value="Uracil-DNA_glycosylase-like"/>
</dbReference>
<keyword evidence="7" id="KW-1185">Reference proteome</keyword>
<evidence type="ECO:0000256" key="4">
    <source>
        <dbReference type="SAM" id="MobiDB-lite"/>
    </source>
</evidence>
<evidence type="ECO:0000256" key="2">
    <source>
        <dbReference type="ARBA" id="ARBA00022801"/>
    </source>
</evidence>
<dbReference type="Gene3D" id="3.40.470.10">
    <property type="entry name" value="Uracil-DNA glycosylase-like domain"/>
    <property type="match status" value="1"/>
</dbReference>
<reference evidence="6" key="1">
    <citation type="journal article" date="2020" name="Stud. Mycol.">
        <title>101 Dothideomycetes genomes: a test case for predicting lifestyles and emergence of pathogens.</title>
        <authorList>
            <person name="Haridas S."/>
            <person name="Albert R."/>
            <person name="Binder M."/>
            <person name="Bloem J."/>
            <person name="Labutti K."/>
            <person name="Salamov A."/>
            <person name="Andreopoulos B."/>
            <person name="Baker S."/>
            <person name="Barry K."/>
            <person name="Bills G."/>
            <person name="Bluhm B."/>
            <person name="Cannon C."/>
            <person name="Castanera R."/>
            <person name="Culley D."/>
            <person name="Daum C."/>
            <person name="Ezra D."/>
            <person name="Gonzalez J."/>
            <person name="Henrissat B."/>
            <person name="Kuo A."/>
            <person name="Liang C."/>
            <person name="Lipzen A."/>
            <person name="Lutzoni F."/>
            <person name="Magnuson J."/>
            <person name="Mondo S."/>
            <person name="Nolan M."/>
            <person name="Ohm R."/>
            <person name="Pangilinan J."/>
            <person name="Park H.-J."/>
            <person name="Ramirez L."/>
            <person name="Alfaro M."/>
            <person name="Sun H."/>
            <person name="Tritt A."/>
            <person name="Yoshinaga Y."/>
            <person name="Zwiers L.-H."/>
            <person name="Turgeon B."/>
            <person name="Goodwin S."/>
            <person name="Spatafora J."/>
            <person name="Crous P."/>
            <person name="Grigoriev I."/>
        </authorList>
    </citation>
    <scope>NUCLEOTIDE SEQUENCE</scope>
    <source>
        <strain evidence="6">CBS 115976</strain>
    </source>
</reference>
<feature type="compositionally biased region" description="Polar residues" evidence="4">
    <location>
        <begin position="84"/>
        <end position="96"/>
    </location>
</feature>
<dbReference type="Pfam" id="PF03167">
    <property type="entry name" value="UDG"/>
    <property type="match status" value="1"/>
</dbReference>
<dbReference type="InterPro" id="IPR036895">
    <property type="entry name" value="Uracil-DNA_glycosylase-like_sf"/>
</dbReference>
<evidence type="ECO:0000313" key="6">
    <source>
        <dbReference type="EMBL" id="KAF2668259.1"/>
    </source>
</evidence>
<keyword evidence="1" id="KW-0227">DNA damage</keyword>
<dbReference type="FunFam" id="3.40.470.10:FF:000010">
    <property type="entry name" value="G/U mismatch-specific DNA glycosylase"/>
    <property type="match status" value="1"/>
</dbReference>
<dbReference type="GO" id="GO:0006285">
    <property type="term" value="P:base-excision repair, AP site formation"/>
    <property type="evidence" value="ECO:0007669"/>
    <property type="project" value="InterPro"/>
</dbReference>
<evidence type="ECO:0000256" key="3">
    <source>
        <dbReference type="ARBA" id="ARBA00023204"/>
    </source>
</evidence>
<dbReference type="EMBL" id="MU004236">
    <property type="protein sequence ID" value="KAF2668259.1"/>
    <property type="molecule type" value="Genomic_DNA"/>
</dbReference>
<keyword evidence="2" id="KW-0378">Hydrolase</keyword>
<evidence type="ECO:0000256" key="1">
    <source>
        <dbReference type="ARBA" id="ARBA00022763"/>
    </source>
</evidence>
<gene>
    <name evidence="6" type="ORF">BT63DRAFT_425590</name>
</gene>
<organism evidence="6 7">
    <name type="scientific">Microthyrium microscopicum</name>
    <dbReference type="NCBI Taxonomy" id="703497"/>
    <lineage>
        <taxon>Eukaryota</taxon>
        <taxon>Fungi</taxon>
        <taxon>Dikarya</taxon>
        <taxon>Ascomycota</taxon>
        <taxon>Pezizomycotina</taxon>
        <taxon>Dothideomycetes</taxon>
        <taxon>Dothideomycetes incertae sedis</taxon>
        <taxon>Microthyriales</taxon>
        <taxon>Microthyriaceae</taxon>
        <taxon>Microthyrium</taxon>
    </lineage>
</organism>
<dbReference type="PANTHER" id="PTHR12159:SF9">
    <property type="entry name" value="G_T MISMATCH-SPECIFIC THYMINE DNA GLYCOSYLASE"/>
    <property type="match status" value="1"/>
</dbReference>
<evidence type="ECO:0000259" key="5">
    <source>
        <dbReference type="Pfam" id="PF03167"/>
    </source>
</evidence>
<dbReference type="GO" id="GO:0008263">
    <property type="term" value="F:pyrimidine-specific mismatch base pair DNA N-glycosylase activity"/>
    <property type="evidence" value="ECO:0007669"/>
    <property type="project" value="TreeGrafter"/>
</dbReference>
<feature type="region of interest" description="Disordered" evidence="4">
    <location>
        <begin position="319"/>
        <end position="346"/>
    </location>
</feature>
<keyword evidence="3" id="KW-0234">DNA repair</keyword>
<accession>A0A6A6U7N2</accession>
<protein>
    <submittedName>
        <fullName evidence="6">DNA glycosylase</fullName>
    </submittedName>
</protein>
<dbReference type="GO" id="GO:0004844">
    <property type="term" value="F:uracil DNA N-glycosylase activity"/>
    <property type="evidence" value="ECO:0007669"/>
    <property type="project" value="TreeGrafter"/>
</dbReference>
<feature type="region of interest" description="Disordered" evidence="4">
    <location>
        <begin position="1"/>
        <end position="33"/>
    </location>
</feature>
<name>A0A6A6U7N2_9PEZI</name>